<dbReference type="InterPro" id="IPR017438">
    <property type="entry name" value="ATP-NAD_kinase_N"/>
</dbReference>
<dbReference type="SMART" id="SM00046">
    <property type="entry name" value="DAGKc"/>
    <property type="match status" value="1"/>
</dbReference>
<keyword evidence="3 7" id="KW-0808">Transferase</keyword>
<dbReference type="InterPro" id="IPR000756">
    <property type="entry name" value="Diacylglycerol_kin_accessory"/>
</dbReference>
<keyword evidence="5 7" id="KW-0418">Kinase</keyword>
<dbReference type="PANTHER" id="PTHR11255">
    <property type="entry name" value="DIACYLGLYCEROL KINASE"/>
    <property type="match status" value="1"/>
</dbReference>
<feature type="region of interest" description="Disordered" evidence="8">
    <location>
        <begin position="172"/>
        <end position="193"/>
    </location>
</feature>
<dbReference type="SMART" id="SM00045">
    <property type="entry name" value="DAGKa"/>
    <property type="match status" value="1"/>
</dbReference>
<dbReference type="SUPFAM" id="SSF111331">
    <property type="entry name" value="NAD kinase/diacylglycerol kinase-like"/>
    <property type="match status" value="1"/>
</dbReference>
<dbReference type="InterPro" id="IPR001206">
    <property type="entry name" value="Diacylglycerol_kinase_cat_dom"/>
</dbReference>
<evidence type="ECO:0000256" key="5">
    <source>
        <dbReference type="ARBA" id="ARBA00022777"/>
    </source>
</evidence>
<keyword evidence="4 7" id="KW-0547">Nucleotide-binding</keyword>
<name>A0A7R9A1X9_9CRUS</name>
<dbReference type="PROSITE" id="PS50146">
    <property type="entry name" value="DAGK"/>
    <property type="match status" value="1"/>
</dbReference>
<dbReference type="AlphaFoldDB" id="A0A7R9A1X9"/>
<evidence type="ECO:0000313" key="10">
    <source>
        <dbReference type="EMBL" id="CAD7244651.1"/>
    </source>
</evidence>
<organism evidence="10">
    <name type="scientific">Darwinula stevensoni</name>
    <dbReference type="NCBI Taxonomy" id="69355"/>
    <lineage>
        <taxon>Eukaryota</taxon>
        <taxon>Metazoa</taxon>
        <taxon>Ecdysozoa</taxon>
        <taxon>Arthropoda</taxon>
        <taxon>Crustacea</taxon>
        <taxon>Oligostraca</taxon>
        <taxon>Ostracoda</taxon>
        <taxon>Podocopa</taxon>
        <taxon>Podocopida</taxon>
        <taxon>Darwinulocopina</taxon>
        <taxon>Darwinuloidea</taxon>
        <taxon>Darwinulidae</taxon>
        <taxon>Darwinula</taxon>
    </lineage>
</organism>
<dbReference type="InterPro" id="IPR016064">
    <property type="entry name" value="NAD/diacylglycerol_kinase_sf"/>
</dbReference>
<dbReference type="GO" id="GO:0005524">
    <property type="term" value="F:ATP binding"/>
    <property type="evidence" value="ECO:0007669"/>
    <property type="project" value="UniProtKB-KW"/>
</dbReference>
<reference evidence="10" key="1">
    <citation type="submission" date="2020-11" db="EMBL/GenBank/DDBJ databases">
        <authorList>
            <person name="Tran Van P."/>
        </authorList>
    </citation>
    <scope>NUCLEOTIDE SEQUENCE</scope>
</reference>
<evidence type="ECO:0000256" key="3">
    <source>
        <dbReference type="ARBA" id="ARBA00022679"/>
    </source>
</evidence>
<evidence type="ECO:0000259" key="9">
    <source>
        <dbReference type="PROSITE" id="PS50146"/>
    </source>
</evidence>
<dbReference type="OrthoDB" id="196165at2759"/>
<gene>
    <name evidence="10" type="ORF">DSTB1V02_LOCUS4539</name>
</gene>
<accession>A0A7R9A1X9</accession>
<dbReference type="FunFam" id="2.60.200.40:FF:000012">
    <property type="entry name" value="Diacylglycerol kinase"/>
    <property type="match status" value="1"/>
</dbReference>
<feature type="compositionally biased region" description="Polar residues" evidence="8">
    <location>
        <begin position="172"/>
        <end position="184"/>
    </location>
</feature>
<proteinExistence type="inferred from homology"/>
<evidence type="ECO:0000256" key="8">
    <source>
        <dbReference type="SAM" id="MobiDB-lite"/>
    </source>
</evidence>
<evidence type="ECO:0000256" key="6">
    <source>
        <dbReference type="ARBA" id="ARBA00022840"/>
    </source>
</evidence>
<dbReference type="Gene3D" id="2.60.200.40">
    <property type="match status" value="1"/>
</dbReference>
<dbReference type="Proteomes" id="UP000677054">
    <property type="component" value="Unassembled WGS sequence"/>
</dbReference>
<keyword evidence="6 7" id="KW-0067">ATP-binding</keyword>
<comment type="similarity">
    <text evidence="2 7">Belongs to the eukaryotic diacylglycerol kinase family.</text>
</comment>
<evidence type="ECO:0000256" key="4">
    <source>
        <dbReference type="ARBA" id="ARBA00022741"/>
    </source>
</evidence>
<dbReference type="Gene3D" id="3.40.50.10330">
    <property type="entry name" value="Probable inorganic polyphosphate/atp-NAD kinase, domain 1"/>
    <property type="match status" value="1"/>
</dbReference>
<comment type="catalytic activity">
    <reaction evidence="1 7">
        <text>a 1,2-diacyl-sn-glycerol + ATP = a 1,2-diacyl-sn-glycero-3-phosphate + ADP + H(+)</text>
        <dbReference type="Rhea" id="RHEA:10272"/>
        <dbReference type="ChEBI" id="CHEBI:15378"/>
        <dbReference type="ChEBI" id="CHEBI:17815"/>
        <dbReference type="ChEBI" id="CHEBI:30616"/>
        <dbReference type="ChEBI" id="CHEBI:58608"/>
        <dbReference type="ChEBI" id="CHEBI:456216"/>
        <dbReference type="EC" id="2.7.1.107"/>
    </reaction>
</comment>
<dbReference type="GO" id="GO:0005886">
    <property type="term" value="C:plasma membrane"/>
    <property type="evidence" value="ECO:0007669"/>
    <property type="project" value="TreeGrafter"/>
</dbReference>
<dbReference type="FunFam" id="3.40.50.10330:FF:000002">
    <property type="entry name" value="Diacylglycerol kinase"/>
    <property type="match status" value="1"/>
</dbReference>
<evidence type="ECO:0000256" key="1">
    <source>
        <dbReference type="ARBA" id="ARBA00001383"/>
    </source>
</evidence>
<dbReference type="Pfam" id="PF00781">
    <property type="entry name" value="DAGK_cat"/>
    <property type="match status" value="1"/>
</dbReference>
<evidence type="ECO:0000313" key="11">
    <source>
        <dbReference type="Proteomes" id="UP000677054"/>
    </source>
</evidence>
<keyword evidence="11" id="KW-1185">Reference proteome</keyword>
<feature type="domain" description="DAGKc" evidence="9">
    <location>
        <begin position="36"/>
        <end position="170"/>
    </location>
</feature>
<evidence type="ECO:0000256" key="7">
    <source>
        <dbReference type="RuleBase" id="RU361128"/>
    </source>
</evidence>
<dbReference type="InterPro" id="IPR037607">
    <property type="entry name" value="DGK"/>
</dbReference>
<evidence type="ECO:0000256" key="2">
    <source>
        <dbReference type="ARBA" id="ARBA00009280"/>
    </source>
</evidence>
<dbReference type="PANTHER" id="PTHR11255:SF80">
    <property type="entry name" value="EYE-SPECIFIC DIACYLGLYCEROL KINASE"/>
    <property type="match status" value="1"/>
</dbReference>
<dbReference type="EMBL" id="CAJPEV010000677">
    <property type="protein sequence ID" value="CAG0887545.1"/>
    <property type="molecule type" value="Genomic_DNA"/>
</dbReference>
<dbReference type="EC" id="2.7.1.107" evidence="7"/>
<dbReference type="GO" id="GO:0004143">
    <property type="term" value="F:ATP-dependent diacylglycerol kinase activity"/>
    <property type="evidence" value="ECO:0007669"/>
    <property type="project" value="UniProtKB-EC"/>
</dbReference>
<dbReference type="EMBL" id="LR900194">
    <property type="protein sequence ID" value="CAD7244651.1"/>
    <property type="molecule type" value="Genomic_DNA"/>
</dbReference>
<dbReference type="GO" id="GO:0007200">
    <property type="term" value="P:phospholipase C-activating G protein-coupled receptor signaling pathway"/>
    <property type="evidence" value="ECO:0007669"/>
    <property type="project" value="InterPro"/>
</dbReference>
<dbReference type="Pfam" id="PF00609">
    <property type="entry name" value="DAGK_acc"/>
    <property type="match status" value="1"/>
</dbReference>
<sequence length="444" mass="48422">MFGQAVCDELASSGSGSSGAGSTEDKAFALKPIPGSSVSPLLVFINPKSGGNQGLKLLQKFQWLLNPRQVFDLTQGGPEFGLKLYQKVERLQLLACGGDGTVGWILSTLDQLEFSPQPALAVIPLGTGNDLARALGWGGGYEDEPVSKLLLHVNAGEPVSLDRWCLDVEPNTSPSLPSKLSAESTEGEDVPGEPAPPLKVFNNYFSLGVDAQIALEFHEAREANPEKFSSRLRNKMFYGQVGGKDLLQRKWKNLSDMISVELDGKDMTARLKEIKCHALVFLNISSYAGGTRPWNSASGKQTLDDGYLEVLGLTTYQLPLLQAGGHGTCIAQCKRARIVTHKTIPMQVDGEACRVSPVVITIQRRNQAKLIAKRRSSQEQLYVPSEMIRAKQMKIGVKCLLMQDYELHQLDPDKLRSIGLSTLLSLSEILAVILGTEEHMSQFS</sequence>
<protein>
    <recommendedName>
        <fullName evidence="7">Diacylglycerol kinase</fullName>
        <shortName evidence="7">DAG kinase</shortName>
        <ecNumber evidence="7">2.7.1.107</ecNumber>
    </recommendedName>
</protein>